<dbReference type="RefSeq" id="WP_285742303.1">
    <property type="nucleotide sequence ID" value="NZ_CP127162.1"/>
</dbReference>
<dbReference type="EMBL" id="CP127162">
    <property type="protein sequence ID" value="WIV17657.1"/>
    <property type="molecule type" value="Genomic_DNA"/>
</dbReference>
<keyword evidence="2 5" id="KW-0812">Transmembrane</keyword>
<keyword evidence="7" id="KW-1185">Reference proteome</keyword>
<gene>
    <name evidence="6" type="ORF">QPK24_14635</name>
</gene>
<keyword evidence="3 5" id="KW-1133">Transmembrane helix</keyword>
<organism evidence="6 7">
    <name type="scientific">Paenibacillus polygoni</name>
    <dbReference type="NCBI Taxonomy" id="3050112"/>
    <lineage>
        <taxon>Bacteria</taxon>
        <taxon>Bacillati</taxon>
        <taxon>Bacillota</taxon>
        <taxon>Bacilli</taxon>
        <taxon>Bacillales</taxon>
        <taxon>Paenibacillaceae</taxon>
        <taxon>Paenibacillus</taxon>
    </lineage>
</organism>
<reference evidence="6 7" key="1">
    <citation type="submission" date="2023-06" db="EMBL/GenBank/DDBJ databases">
        <title>Paenibacillus polygonum sp. nov., an endophytic bacterium, isolated from Polygonum lapathifolium L. in Nanji Wetland National Nature Reserve, South of Poyang Lake, Jiangxi Province, China.</title>
        <authorList>
            <person name="Yu Z."/>
        </authorList>
    </citation>
    <scope>NUCLEOTIDE SEQUENCE [LARGE SCALE GENOMIC DNA]</scope>
    <source>
        <strain evidence="6 7">C31</strain>
    </source>
</reference>
<dbReference type="Pfam" id="PF13564">
    <property type="entry name" value="DoxX_2"/>
    <property type="match status" value="1"/>
</dbReference>
<keyword evidence="4 5" id="KW-0472">Membrane</keyword>
<feature type="transmembrane region" description="Helical" evidence="5">
    <location>
        <begin position="38"/>
        <end position="56"/>
    </location>
</feature>
<accession>A0ABY8WX88</accession>
<dbReference type="Proteomes" id="UP001236415">
    <property type="component" value="Chromosome"/>
</dbReference>
<sequence length="115" mass="12316">MTTVLQVGTGIAFLLLGMSKWISKEAAGKYTSFGLPKWFRYVMGILEMAGAILLFVGSSNLLLGAVAAFYLAILTASMIIMQIKRGKGSMSGVLPSVTLMMICFVIVSMNLVSIL</sequence>
<evidence type="ECO:0000256" key="5">
    <source>
        <dbReference type="SAM" id="Phobius"/>
    </source>
</evidence>
<comment type="subcellular location">
    <subcellularLocation>
        <location evidence="1">Membrane</location>
        <topology evidence="1">Multi-pass membrane protein</topology>
    </subcellularLocation>
</comment>
<evidence type="ECO:0000256" key="3">
    <source>
        <dbReference type="ARBA" id="ARBA00022989"/>
    </source>
</evidence>
<evidence type="ECO:0000313" key="7">
    <source>
        <dbReference type="Proteomes" id="UP001236415"/>
    </source>
</evidence>
<dbReference type="InterPro" id="IPR032808">
    <property type="entry name" value="DoxX"/>
</dbReference>
<evidence type="ECO:0000256" key="1">
    <source>
        <dbReference type="ARBA" id="ARBA00004141"/>
    </source>
</evidence>
<protein>
    <submittedName>
        <fullName evidence="6">DoxX family protein</fullName>
    </submittedName>
</protein>
<name>A0ABY8WX88_9BACL</name>
<evidence type="ECO:0000256" key="4">
    <source>
        <dbReference type="ARBA" id="ARBA00023136"/>
    </source>
</evidence>
<evidence type="ECO:0000256" key="2">
    <source>
        <dbReference type="ARBA" id="ARBA00022692"/>
    </source>
</evidence>
<feature type="transmembrane region" description="Helical" evidence="5">
    <location>
        <begin position="62"/>
        <end position="81"/>
    </location>
</feature>
<proteinExistence type="predicted"/>
<evidence type="ECO:0000313" key="6">
    <source>
        <dbReference type="EMBL" id="WIV17657.1"/>
    </source>
</evidence>
<feature type="transmembrane region" description="Helical" evidence="5">
    <location>
        <begin position="93"/>
        <end position="114"/>
    </location>
</feature>